<organism evidence="1 2">
    <name type="scientific">Pistacia integerrima</name>
    <dbReference type="NCBI Taxonomy" id="434235"/>
    <lineage>
        <taxon>Eukaryota</taxon>
        <taxon>Viridiplantae</taxon>
        <taxon>Streptophyta</taxon>
        <taxon>Embryophyta</taxon>
        <taxon>Tracheophyta</taxon>
        <taxon>Spermatophyta</taxon>
        <taxon>Magnoliopsida</taxon>
        <taxon>eudicotyledons</taxon>
        <taxon>Gunneridae</taxon>
        <taxon>Pentapetalae</taxon>
        <taxon>rosids</taxon>
        <taxon>malvids</taxon>
        <taxon>Sapindales</taxon>
        <taxon>Anacardiaceae</taxon>
        <taxon>Pistacia</taxon>
    </lineage>
</organism>
<gene>
    <name evidence="1" type="ORF">Pint_05497</name>
</gene>
<protein>
    <submittedName>
        <fullName evidence="1">Uncharacterized protein</fullName>
    </submittedName>
</protein>
<reference evidence="2" key="1">
    <citation type="journal article" date="2023" name="G3 (Bethesda)">
        <title>Genome assembly and association tests identify interacting loci associated with vigor, precocity, and sex in interspecific pistachio rootstocks.</title>
        <authorList>
            <person name="Palmer W."/>
            <person name="Jacygrad E."/>
            <person name="Sagayaradj S."/>
            <person name="Cavanaugh K."/>
            <person name="Han R."/>
            <person name="Bertier L."/>
            <person name="Beede B."/>
            <person name="Kafkas S."/>
            <person name="Golino D."/>
            <person name="Preece J."/>
            <person name="Michelmore R."/>
        </authorList>
    </citation>
    <scope>NUCLEOTIDE SEQUENCE [LARGE SCALE GENOMIC DNA]</scope>
</reference>
<accession>A0ACC0Z8F0</accession>
<sequence>MAVITRFLLGSINALLGIVMAYATEVMRGEHQALRLSADSSWAYQWVIFWLRFPYFLPCFVISLIALGVTMASCWLPVHNLFRDFHISKREEDKGYYAGYVGSSFMLCRALTSGEKLLTDMAENLVIFNTLFGLSIHFWMAIITRFLLGSLNGLLGPIKVSTTWGIGLIIGPTIIGFLAQETLHMHNDESNISCNVSYDALESASYESNSEFEKQGERIKASSSKKSLMKNWPLMSSIFVYCLFSLHDMTYIEAVSPRKYRGLNYSTEDVGEVLAITGLKCILILIYNRFIPLLTSCTYIAMLSGFTFAFSLNCASLTKNILSVSITTGLFLLQNRAVDQDQRGAANGIATTAMSLFKPVGPIGGGAVEVS</sequence>
<dbReference type="EMBL" id="CM047738">
    <property type="protein sequence ID" value="KAJ0047109.1"/>
    <property type="molecule type" value="Genomic_DNA"/>
</dbReference>
<name>A0ACC0Z8F0_9ROSI</name>
<comment type="caution">
    <text evidence="1">The sequence shown here is derived from an EMBL/GenBank/DDBJ whole genome shotgun (WGS) entry which is preliminary data.</text>
</comment>
<evidence type="ECO:0000313" key="1">
    <source>
        <dbReference type="EMBL" id="KAJ0047109.1"/>
    </source>
</evidence>
<proteinExistence type="predicted"/>
<evidence type="ECO:0000313" key="2">
    <source>
        <dbReference type="Proteomes" id="UP001163603"/>
    </source>
</evidence>
<keyword evidence="2" id="KW-1185">Reference proteome</keyword>
<dbReference type="Proteomes" id="UP001163603">
    <property type="component" value="Chromosome 3"/>
</dbReference>